<dbReference type="InterPro" id="IPR021146">
    <property type="entry name" value="Phage_gp6-like_head-tail"/>
</dbReference>
<sequence>MQILRDVSVLTDPTDVVITLAEAKNYLRVDFDDDDVLIQATIDSAIRRLEQYGSFAMTTRQLQAIAYVDYIIELPYTPIGTITKVEFFNGTDWTQLSEGGDYVIFGINYKKVRFNTYRGREFRFTYTCGFTDLPHIIKQATLKLIADLYDYRQSESPSTHVSENQMTAYEMIEPYKRTTLFL</sequence>
<dbReference type="Pfam" id="PF05135">
    <property type="entry name" value="Phage_connect_1"/>
    <property type="match status" value="1"/>
</dbReference>
<proteinExistence type="predicted"/>
<gene>
    <name evidence="1" type="ORF">UFOVP203_26</name>
</gene>
<name>A0A6J7WJF3_9CAUD</name>
<organism evidence="1">
    <name type="scientific">uncultured Caudovirales phage</name>
    <dbReference type="NCBI Taxonomy" id="2100421"/>
    <lineage>
        <taxon>Viruses</taxon>
        <taxon>Duplodnaviria</taxon>
        <taxon>Heunggongvirae</taxon>
        <taxon>Uroviricota</taxon>
        <taxon>Caudoviricetes</taxon>
        <taxon>Peduoviridae</taxon>
        <taxon>Maltschvirus</taxon>
        <taxon>Maltschvirus maltsch</taxon>
    </lineage>
</organism>
<dbReference type="Gene3D" id="1.10.3230.30">
    <property type="entry name" value="Phage gp6-like head-tail connector protein"/>
    <property type="match status" value="1"/>
</dbReference>
<protein>
    <recommendedName>
        <fullName evidence="2">Gp6 domain containing protein</fullName>
    </recommendedName>
</protein>
<dbReference type="CDD" id="cd08054">
    <property type="entry name" value="gp6"/>
    <property type="match status" value="1"/>
</dbReference>
<evidence type="ECO:0000313" key="1">
    <source>
        <dbReference type="EMBL" id="CAB5217887.1"/>
    </source>
</evidence>
<dbReference type="EMBL" id="LR798255">
    <property type="protein sequence ID" value="CAB5217887.1"/>
    <property type="molecule type" value="Genomic_DNA"/>
</dbReference>
<dbReference type="InterPro" id="IPR011738">
    <property type="entry name" value="Phage_CHP"/>
</dbReference>
<accession>A0A6J7WJF3</accession>
<dbReference type="NCBIfam" id="TIGR02215">
    <property type="entry name" value="phage_chp_gp8"/>
    <property type="match status" value="1"/>
</dbReference>
<dbReference type="NCBIfam" id="TIGR01560">
    <property type="entry name" value="put_DNA_pack"/>
    <property type="match status" value="1"/>
</dbReference>
<reference evidence="1" key="1">
    <citation type="submission" date="2020-05" db="EMBL/GenBank/DDBJ databases">
        <authorList>
            <person name="Chiriac C."/>
            <person name="Salcher M."/>
            <person name="Ghai R."/>
            <person name="Kavagutti S V."/>
        </authorList>
    </citation>
    <scope>NUCLEOTIDE SEQUENCE</scope>
</reference>
<evidence type="ECO:0008006" key="2">
    <source>
        <dbReference type="Google" id="ProtNLM"/>
    </source>
</evidence>
<dbReference type="InterPro" id="IPR006450">
    <property type="entry name" value="Phage_HK97_gp6-like"/>
</dbReference>